<dbReference type="AlphaFoldDB" id="A0AA38XD08"/>
<reference evidence="2" key="1">
    <citation type="submission" date="2022-10" db="EMBL/GenBank/DDBJ databases">
        <title>Culturing micro-colonial fungi from biological soil crusts in the Mojave desert and describing Neophaeococcomyces mojavensis, and introducing the new genera and species Taxawa tesnikishii.</title>
        <authorList>
            <person name="Kurbessoian T."/>
            <person name="Stajich J.E."/>
        </authorList>
    </citation>
    <scope>NUCLEOTIDE SEQUENCE</scope>
    <source>
        <strain evidence="2">TK_41</strain>
    </source>
</reference>
<dbReference type="PANTHER" id="PTHR34861:SF10">
    <property type="entry name" value="CYCLASE"/>
    <property type="match status" value="1"/>
</dbReference>
<evidence type="ECO:0000313" key="2">
    <source>
        <dbReference type="EMBL" id="KAJ9611196.1"/>
    </source>
</evidence>
<protein>
    <recommendedName>
        <fullName evidence="4">Cyclase</fullName>
    </recommendedName>
</protein>
<dbReference type="PANTHER" id="PTHR34861">
    <property type="match status" value="1"/>
</dbReference>
<sequence>MQWKDLPDWENIPQVPGMPHGCAWGLFDKDGQRDQVGTLNLLTPEIIIKAKDEIEHGESVCLNWSLQHPEVPAVDRKQFEHKIISLRHLGYTAYDDEITINTQSGSQWDGLRHWSHQSTGLHYNNLPHEAIEDYSCQDNSIHYWSLRGGIVGRGVLIDYHAWATAKNIKRPATERTNISVQDVEDIARAQGTELRPGDILIIRTGWMAWYNSSSEAERAAGTTGDKHIGLEGNEETVKWLWNRHFAAVASDTLAFEAWPTKPPFSLHDWLLAMWGCPIGELWNLEKLAERCKMHNKWSFFVASVPLNVVGGVASPPNVVAIL</sequence>
<gene>
    <name evidence="2" type="ORF">H2200_004379</name>
</gene>
<dbReference type="Proteomes" id="UP001172673">
    <property type="component" value="Unassembled WGS sequence"/>
</dbReference>
<dbReference type="GO" id="GO:0019441">
    <property type="term" value="P:L-tryptophan catabolic process to kynurenine"/>
    <property type="evidence" value="ECO:0007669"/>
    <property type="project" value="InterPro"/>
</dbReference>
<dbReference type="InterPro" id="IPR007325">
    <property type="entry name" value="KFase/CYL"/>
</dbReference>
<keyword evidence="3" id="KW-1185">Reference proteome</keyword>
<organism evidence="2 3">
    <name type="scientific">Cladophialophora chaetospira</name>
    <dbReference type="NCBI Taxonomy" id="386627"/>
    <lineage>
        <taxon>Eukaryota</taxon>
        <taxon>Fungi</taxon>
        <taxon>Dikarya</taxon>
        <taxon>Ascomycota</taxon>
        <taxon>Pezizomycotina</taxon>
        <taxon>Eurotiomycetes</taxon>
        <taxon>Chaetothyriomycetidae</taxon>
        <taxon>Chaetothyriales</taxon>
        <taxon>Herpotrichiellaceae</taxon>
        <taxon>Cladophialophora</taxon>
    </lineage>
</organism>
<evidence type="ECO:0000256" key="1">
    <source>
        <dbReference type="ARBA" id="ARBA00007865"/>
    </source>
</evidence>
<dbReference type="Pfam" id="PF04199">
    <property type="entry name" value="Cyclase"/>
    <property type="match status" value="1"/>
</dbReference>
<dbReference type="Gene3D" id="3.50.30.50">
    <property type="entry name" value="Putative cyclase"/>
    <property type="match status" value="1"/>
</dbReference>
<proteinExistence type="inferred from homology"/>
<evidence type="ECO:0000313" key="3">
    <source>
        <dbReference type="Proteomes" id="UP001172673"/>
    </source>
</evidence>
<name>A0AA38XD08_9EURO</name>
<comment type="caution">
    <text evidence="2">The sequence shown here is derived from an EMBL/GenBank/DDBJ whole genome shotgun (WGS) entry which is preliminary data.</text>
</comment>
<dbReference type="EMBL" id="JAPDRK010000006">
    <property type="protein sequence ID" value="KAJ9611196.1"/>
    <property type="molecule type" value="Genomic_DNA"/>
</dbReference>
<comment type="similarity">
    <text evidence="1">Belongs to the Cyclase 1 superfamily.</text>
</comment>
<dbReference type="SUPFAM" id="SSF102198">
    <property type="entry name" value="Putative cyclase"/>
    <property type="match status" value="1"/>
</dbReference>
<dbReference type="GO" id="GO:0004061">
    <property type="term" value="F:arylformamidase activity"/>
    <property type="evidence" value="ECO:0007669"/>
    <property type="project" value="InterPro"/>
</dbReference>
<evidence type="ECO:0008006" key="4">
    <source>
        <dbReference type="Google" id="ProtNLM"/>
    </source>
</evidence>
<accession>A0AA38XD08</accession>
<dbReference type="InterPro" id="IPR037175">
    <property type="entry name" value="KFase_sf"/>
</dbReference>